<keyword evidence="2" id="KW-1185">Reference proteome</keyword>
<feature type="transmembrane region" description="Helical" evidence="1">
    <location>
        <begin position="54"/>
        <end position="77"/>
    </location>
</feature>
<feature type="transmembrane region" description="Helical" evidence="1">
    <location>
        <begin position="168"/>
        <end position="187"/>
    </location>
</feature>
<reference evidence="2" key="1">
    <citation type="submission" date="2014-07" db="EMBL/GenBank/DDBJ databases">
        <authorList>
            <person name="Martin A.A"/>
            <person name="De Silva N."/>
        </authorList>
    </citation>
    <scope>NUCLEOTIDE SEQUENCE</scope>
</reference>
<keyword evidence="1" id="KW-0812">Transmembrane</keyword>
<proteinExistence type="predicted"/>
<evidence type="ECO:0000256" key="1">
    <source>
        <dbReference type="SAM" id="Phobius"/>
    </source>
</evidence>
<protein>
    <submittedName>
        <fullName evidence="3">G_PROTEIN_RECEP_F1_2 domain-containing protein</fullName>
    </submittedName>
</protein>
<feature type="transmembrane region" description="Helical" evidence="1">
    <location>
        <begin position="12"/>
        <end position="34"/>
    </location>
</feature>
<keyword evidence="1" id="KW-1133">Transmembrane helix</keyword>
<evidence type="ECO:0000313" key="3">
    <source>
        <dbReference type="WBParaSite" id="SVE_1184100.1"/>
    </source>
</evidence>
<organism evidence="2 3">
    <name type="scientific">Strongyloides venezuelensis</name>
    <name type="common">Threadworm</name>
    <dbReference type="NCBI Taxonomy" id="75913"/>
    <lineage>
        <taxon>Eukaryota</taxon>
        <taxon>Metazoa</taxon>
        <taxon>Ecdysozoa</taxon>
        <taxon>Nematoda</taxon>
        <taxon>Chromadorea</taxon>
        <taxon>Rhabditida</taxon>
        <taxon>Tylenchina</taxon>
        <taxon>Panagrolaimomorpha</taxon>
        <taxon>Strongyloidoidea</taxon>
        <taxon>Strongyloididae</taxon>
        <taxon>Strongyloides</taxon>
    </lineage>
</organism>
<accession>A0A0K0FQI4</accession>
<feature type="transmembrane region" description="Helical" evidence="1">
    <location>
        <begin position="296"/>
        <end position="320"/>
    </location>
</feature>
<feature type="transmembrane region" description="Helical" evidence="1">
    <location>
        <begin position="98"/>
        <end position="118"/>
    </location>
</feature>
<reference evidence="3" key="2">
    <citation type="submission" date="2015-08" db="UniProtKB">
        <authorList>
            <consortium name="WormBaseParasite"/>
        </authorList>
    </citation>
    <scope>IDENTIFICATION</scope>
</reference>
<evidence type="ECO:0000313" key="2">
    <source>
        <dbReference type="Proteomes" id="UP000035680"/>
    </source>
</evidence>
<feature type="transmembrane region" description="Helical" evidence="1">
    <location>
        <begin position="141"/>
        <end position="161"/>
    </location>
</feature>
<name>A0A0K0FQI4_STRVS</name>
<dbReference type="AlphaFoldDB" id="A0A0K0FQI4"/>
<sequence>MAKPVSEAYPKISTRILIYFLVTVFSHFINYNISLCLTMNKSLVPEYSLVEESFYFQGIIILSGNIFSLIPNIYFLIRTFTYEPFQKRVLFKYMTMIMSFEYSFGNCMHILFCIYYFYHLNTHTMIHVNTCSKFQILDTDWNQIVIMTPIFFNIIRFYNVILQKSTNIFAILITLLVAFGGLCYLTVPQLLEIDIYYIPKTGCPYEIYSSVPYFILVQYFNMFLLILIPVLAFLINYIIYKLVIRKKRSVYKRDTVLENRNLFKSIAIQSFYPFGCQLPGVLLVLYTILFQQTDNLFNHIIVFIYHFGQAFCIFFSLIVIKEFKNMILNDFGIPTSIGVSKVSTLKTVTLVRTKR</sequence>
<feature type="transmembrane region" description="Helical" evidence="1">
    <location>
        <begin position="270"/>
        <end position="290"/>
    </location>
</feature>
<keyword evidence="1" id="KW-0472">Membrane</keyword>
<feature type="transmembrane region" description="Helical" evidence="1">
    <location>
        <begin position="219"/>
        <end position="243"/>
    </location>
</feature>
<dbReference type="Proteomes" id="UP000035680">
    <property type="component" value="Unassembled WGS sequence"/>
</dbReference>
<dbReference type="WBParaSite" id="SVE_1184100.1">
    <property type="protein sequence ID" value="SVE_1184100.1"/>
    <property type="gene ID" value="SVE_1184100"/>
</dbReference>